<dbReference type="AlphaFoldDB" id="A0A507ENY1"/>
<organism evidence="3 4">
    <name type="scientific">Chytriomyces confervae</name>
    <dbReference type="NCBI Taxonomy" id="246404"/>
    <lineage>
        <taxon>Eukaryota</taxon>
        <taxon>Fungi</taxon>
        <taxon>Fungi incertae sedis</taxon>
        <taxon>Chytridiomycota</taxon>
        <taxon>Chytridiomycota incertae sedis</taxon>
        <taxon>Chytridiomycetes</taxon>
        <taxon>Chytridiales</taxon>
        <taxon>Chytriomycetaceae</taxon>
        <taxon>Chytriomyces</taxon>
    </lineage>
</organism>
<proteinExistence type="predicted"/>
<comment type="caution">
    <text evidence="3">The sequence shown here is derived from an EMBL/GenBank/DDBJ whole genome shotgun (WGS) entry which is preliminary data.</text>
</comment>
<dbReference type="GO" id="GO:0007165">
    <property type="term" value="P:signal transduction"/>
    <property type="evidence" value="ECO:0007669"/>
    <property type="project" value="TreeGrafter"/>
</dbReference>
<dbReference type="InterPro" id="IPR032640">
    <property type="entry name" value="AMPK1_CBM"/>
</dbReference>
<feature type="region of interest" description="Disordered" evidence="1">
    <location>
        <begin position="216"/>
        <end position="238"/>
    </location>
</feature>
<dbReference type="Pfam" id="PF16561">
    <property type="entry name" value="AMPK1_CBM"/>
    <property type="match status" value="1"/>
</dbReference>
<reference evidence="3 4" key="1">
    <citation type="journal article" date="2019" name="Sci. Rep.">
        <title>Comparative genomics of chytrid fungi reveal insights into the obligate biotrophic and pathogenic lifestyle of Synchytrium endobioticum.</title>
        <authorList>
            <person name="van de Vossenberg B.T.L.H."/>
            <person name="Warris S."/>
            <person name="Nguyen H.D.T."/>
            <person name="van Gent-Pelzer M.P.E."/>
            <person name="Joly D.L."/>
            <person name="van de Geest H.C."/>
            <person name="Bonants P.J.M."/>
            <person name="Smith D.S."/>
            <person name="Levesque C.A."/>
            <person name="van der Lee T.A.J."/>
        </authorList>
    </citation>
    <scope>NUCLEOTIDE SEQUENCE [LARGE SCALE GENOMIC DNA]</scope>
    <source>
        <strain evidence="3 4">CBS 675.73</strain>
    </source>
</reference>
<dbReference type="SUPFAM" id="SSF81296">
    <property type="entry name" value="E set domains"/>
    <property type="match status" value="1"/>
</dbReference>
<dbReference type="InterPro" id="IPR014756">
    <property type="entry name" value="Ig_E-set"/>
</dbReference>
<gene>
    <name evidence="3" type="ORF">CcCBS67573_g08254</name>
</gene>
<evidence type="ECO:0000256" key="1">
    <source>
        <dbReference type="SAM" id="MobiDB-lite"/>
    </source>
</evidence>
<protein>
    <recommendedName>
        <fullName evidence="2">AMP-activated protein kinase glycogen-binding domain-containing protein</fullName>
    </recommendedName>
</protein>
<dbReference type="InterPro" id="IPR050827">
    <property type="entry name" value="CRP1_MDG1_kinase"/>
</dbReference>
<evidence type="ECO:0000313" key="3">
    <source>
        <dbReference type="EMBL" id="TPX65006.1"/>
    </source>
</evidence>
<dbReference type="CDD" id="cd02859">
    <property type="entry name" value="E_set_AMPKbeta_like_N"/>
    <property type="match status" value="1"/>
</dbReference>
<dbReference type="PANTHER" id="PTHR10343:SF94">
    <property type="entry name" value="MDG1P"/>
    <property type="match status" value="1"/>
</dbReference>
<dbReference type="GO" id="GO:0005737">
    <property type="term" value="C:cytoplasm"/>
    <property type="evidence" value="ECO:0007669"/>
    <property type="project" value="TreeGrafter"/>
</dbReference>
<feature type="domain" description="AMP-activated protein kinase glycogen-binding" evidence="2">
    <location>
        <begin position="21"/>
        <end position="92"/>
    </location>
</feature>
<accession>A0A507ENY1</accession>
<dbReference type="EMBL" id="QEAP01000514">
    <property type="protein sequence ID" value="TPX65006.1"/>
    <property type="molecule type" value="Genomic_DNA"/>
</dbReference>
<dbReference type="Gene3D" id="2.60.40.10">
    <property type="entry name" value="Immunoglobulins"/>
    <property type="match status" value="1"/>
</dbReference>
<dbReference type="GO" id="GO:0005634">
    <property type="term" value="C:nucleus"/>
    <property type="evidence" value="ECO:0007669"/>
    <property type="project" value="TreeGrafter"/>
</dbReference>
<dbReference type="GO" id="GO:0031588">
    <property type="term" value="C:nucleotide-activated protein kinase complex"/>
    <property type="evidence" value="ECO:0007669"/>
    <property type="project" value="TreeGrafter"/>
</dbReference>
<name>A0A507ENY1_9FUNG</name>
<evidence type="ECO:0000313" key="4">
    <source>
        <dbReference type="Proteomes" id="UP000320333"/>
    </source>
</evidence>
<sequence>MPLRQIRLDFPTSTSGRATPQSVIVTGSFDEWKQSVVMQKGDASFTAHVVVAEEVEAIQFKFVVDGEWTTTDCYQVLDDGAGNVNNVLPIQSLDAVVPALSESVAVVAEAVTAVEATPEVQSLPAAGVDALEEVQMDAASTDVSENAAHPNSNNPPAAAAEAIEVPALSADVVQDKSEIIFKPDAIDALMQVSSIQELHQASSSVKEIFNRTDESLSAPSIGAAESPSNSEQEAGGETATPNLAHTLDVIDAASNAAKLSPQRPAKRRSTLFGFKKTTQETSLLAAVTETSPIKKLSFFKKSASTSSSPSDPSKFSFKSFLKKSNSAVPEVVPAPAE</sequence>
<dbReference type="Proteomes" id="UP000320333">
    <property type="component" value="Unassembled WGS sequence"/>
</dbReference>
<feature type="region of interest" description="Disordered" evidence="1">
    <location>
        <begin position="138"/>
        <end position="157"/>
    </location>
</feature>
<dbReference type="STRING" id="246404.A0A507ENY1"/>
<dbReference type="OrthoDB" id="5873279at2759"/>
<dbReference type="PANTHER" id="PTHR10343">
    <property type="entry name" value="5'-AMP-ACTIVATED PROTEIN KINASE , BETA SUBUNIT"/>
    <property type="match status" value="1"/>
</dbReference>
<dbReference type="GO" id="GO:0019901">
    <property type="term" value="F:protein kinase binding"/>
    <property type="evidence" value="ECO:0007669"/>
    <property type="project" value="TreeGrafter"/>
</dbReference>
<feature type="compositionally biased region" description="Low complexity" evidence="1">
    <location>
        <begin position="144"/>
        <end position="157"/>
    </location>
</feature>
<dbReference type="InterPro" id="IPR013783">
    <property type="entry name" value="Ig-like_fold"/>
</dbReference>
<keyword evidence="4" id="KW-1185">Reference proteome</keyword>
<evidence type="ECO:0000259" key="2">
    <source>
        <dbReference type="Pfam" id="PF16561"/>
    </source>
</evidence>